<accession>A0ABM6KFQ3</accession>
<evidence type="ECO:0000313" key="1">
    <source>
        <dbReference type="EMBL" id="ART75140.1"/>
    </source>
</evidence>
<dbReference type="EMBL" id="CP020880">
    <property type="protein sequence ID" value="ART75140.1"/>
    <property type="molecule type" value="Genomic_DNA"/>
</dbReference>
<reference evidence="1 2" key="1">
    <citation type="submission" date="2017-04" db="EMBL/GenBank/DDBJ databases">
        <title>Complete Genome Sequence of the Bacillus horikoshii 20a strain from Cuatro Cienegas, Coahuila, Mexico.</title>
        <authorList>
            <person name="Zarza E."/>
            <person name="Alcaraz L.D."/>
            <person name="Aguilar-Salinas B."/>
            <person name="Islas A."/>
            <person name="Olmedo-Alvarez G."/>
        </authorList>
    </citation>
    <scope>NUCLEOTIDE SEQUENCE [LARGE SCALE GENOMIC DNA]</scope>
    <source>
        <strain evidence="1 2">20a</strain>
    </source>
</reference>
<proteinExistence type="predicted"/>
<dbReference type="GeneID" id="96737470"/>
<organism evidence="1 2">
    <name type="scientific">Sutcliffiella horikoshii</name>
    <dbReference type="NCBI Taxonomy" id="79883"/>
    <lineage>
        <taxon>Bacteria</taxon>
        <taxon>Bacillati</taxon>
        <taxon>Bacillota</taxon>
        <taxon>Bacilli</taxon>
        <taxon>Bacillales</taxon>
        <taxon>Bacillaceae</taxon>
        <taxon>Sutcliffiella</taxon>
    </lineage>
</organism>
<dbReference type="RefSeq" id="WP_088017072.1">
    <property type="nucleotide sequence ID" value="NZ_CP020880.1"/>
</dbReference>
<gene>
    <name evidence="1" type="ORF">B4U37_03360</name>
</gene>
<evidence type="ECO:0008006" key="3">
    <source>
        <dbReference type="Google" id="ProtNLM"/>
    </source>
</evidence>
<name>A0ABM6KFQ3_9BACI</name>
<dbReference type="Proteomes" id="UP000195573">
    <property type="component" value="Chromosome"/>
</dbReference>
<sequence>MNKLRLLLFGTLVLTGCNNNSSSLTYSELSEEDLSEETQSYFQSVKKENGAHLYFDEENDSMVVYLNGENIVQGEKAETFTGFDVDSEEDILKLMYKSEETTDFSDSSSDYSLFYKVNLNKEYDKVKLFQNGNEASFLSISGGVEE</sequence>
<evidence type="ECO:0000313" key="2">
    <source>
        <dbReference type="Proteomes" id="UP000195573"/>
    </source>
</evidence>
<keyword evidence="2" id="KW-1185">Reference proteome</keyword>
<dbReference type="PROSITE" id="PS51257">
    <property type="entry name" value="PROKAR_LIPOPROTEIN"/>
    <property type="match status" value="1"/>
</dbReference>
<protein>
    <recommendedName>
        <fullName evidence="3">Beta-lactamase-inhibitor-like PepSY-like domain-containing protein</fullName>
    </recommendedName>
</protein>